<evidence type="ECO:0008006" key="3">
    <source>
        <dbReference type="Google" id="ProtNLM"/>
    </source>
</evidence>
<evidence type="ECO:0000313" key="2">
    <source>
        <dbReference type="Proteomes" id="UP000034290"/>
    </source>
</evidence>
<evidence type="ECO:0000313" key="1">
    <source>
        <dbReference type="EMBL" id="KKW34521.1"/>
    </source>
</evidence>
<protein>
    <recommendedName>
        <fullName evidence="3">DUF218 domain-containing protein</fullName>
    </recommendedName>
</protein>
<dbReference type="AlphaFoldDB" id="A0A0G1XU56"/>
<name>A0A0G1XU56_9BACT</name>
<dbReference type="EMBL" id="LCRM01000072">
    <property type="protein sequence ID" value="KKW34521.1"/>
    <property type="molecule type" value="Genomic_DNA"/>
</dbReference>
<organism evidence="1 2">
    <name type="scientific">Candidatus Giovannonibacteria bacterium GW2011_GWA2_53_7</name>
    <dbReference type="NCBI Taxonomy" id="1618650"/>
    <lineage>
        <taxon>Bacteria</taxon>
        <taxon>Candidatus Giovannoniibacteriota</taxon>
    </lineage>
</organism>
<reference evidence="1 2" key="1">
    <citation type="journal article" date="2015" name="Nature">
        <title>rRNA introns, odd ribosomes, and small enigmatic genomes across a large radiation of phyla.</title>
        <authorList>
            <person name="Brown C.T."/>
            <person name="Hug L.A."/>
            <person name="Thomas B.C."/>
            <person name="Sharon I."/>
            <person name="Castelle C.J."/>
            <person name="Singh A."/>
            <person name="Wilkins M.J."/>
            <person name="Williams K.H."/>
            <person name="Banfield J.F."/>
        </authorList>
    </citation>
    <scope>NUCLEOTIDE SEQUENCE [LARGE SCALE GENOMIC DNA]</scope>
</reference>
<proteinExistence type="predicted"/>
<comment type="caution">
    <text evidence="1">The sequence shown here is derived from an EMBL/GenBank/DDBJ whole genome shotgun (WGS) entry which is preliminary data.</text>
</comment>
<dbReference type="Proteomes" id="UP000034290">
    <property type="component" value="Unassembled WGS sequence"/>
</dbReference>
<accession>A0A0G1XU56</accession>
<gene>
    <name evidence="1" type="ORF">UY81_C0072G0007</name>
</gene>
<sequence>MKPDVIVAFGFSKKGAANRAIARAAIASVAFYGVPVFTQDDVLHEMELRVVRVQSANEERGYLSTLGICKQFKYFADRNWNHAKIRVIAAPMHQWWCERDLKRLGFEIFEPPTKTRVTEPQIGGWYNPSDPQIWVRNRWIWWSRELILRALPWFIYQRIV</sequence>